<feature type="compositionally biased region" description="Polar residues" evidence="1">
    <location>
        <begin position="95"/>
        <end position="105"/>
    </location>
</feature>
<dbReference type="Proteomes" id="UP000063781">
    <property type="component" value="Chromosome"/>
</dbReference>
<name>A0A0X8H0K7_9FIRM</name>
<feature type="compositionally biased region" description="Low complexity" evidence="1">
    <location>
        <begin position="76"/>
        <end position="94"/>
    </location>
</feature>
<dbReference type="RefSeq" id="WP_067632981.1">
    <property type="nucleotide sequence ID" value="NZ_CP013213.1"/>
</dbReference>
<evidence type="ECO:0000256" key="2">
    <source>
        <dbReference type="SAM" id="Phobius"/>
    </source>
</evidence>
<dbReference type="PANTHER" id="PTHR46563:SF4">
    <property type="entry name" value="ASPARTYL_ASPARAGINYL BETA-HYDROXYLASE ISOFORM X1"/>
    <property type="match status" value="1"/>
</dbReference>
<dbReference type="EMBL" id="CP013213">
    <property type="protein sequence ID" value="AMC93831.1"/>
    <property type="molecule type" value="Genomic_DNA"/>
</dbReference>
<feature type="chain" id="PRO_5007066714" description="YHYH domain-containing protein" evidence="3">
    <location>
        <begin position="27"/>
        <end position="353"/>
    </location>
</feature>
<dbReference type="STRING" id="1514105.AOC36_07485"/>
<dbReference type="KEGG" id="erl:AOC36_07485"/>
<keyword evidence="5" id="KW-1185">Reference proteome</keyword>
<dbReference type="PANTHER" id="PTHR46563">
    <property type="entry name" value="RING-TYPE DOMAIN-CONTAINING PROTEIN"/>
    <property type="match status" value="1"/>
</dbReference>
<keyword evidence="3" id="KW-0732">Signal</keyword>
<organism evidence="4 5">
    <name type="scientific">Erysipelothrix larvae</name>
    <dbReference type="NCBI Taxonomy" id="1514105"/>
    <lineage>
        <taxon>Bacteria</taxon>
        <taxon>Bacillati</taxon>
        <taxon>Bacillota</taxon>
        <taxon>Erysipelotrichia</taxon>
        <taxon>Erysipelotrichales</taxon>
        <taxon>Erysipelotrichaceae</taxon>
        <taxon>Erysipelothrix</taxon>
    </lineage>
</organism>
<dbReference type="AlphaFoldDB" id="A0A0X8H0K7"/>
<feature type="signal peptide" evidence="3">
    <location>
        <begin position="1"/>
        <end position="26"/>
    </location>
</feature>
<reference evidence="4 5" key="1">
    <citation type="submission" date="2015-10" db="EMBL/GenBank/DDBJ databases">
        <title>Erysipelothrix larvae sp. LV19 isolated from the larval gut of the rhinoceros beetle, Trypoxylus dichotomus.</title>
        <authorList>
            <person name="Lim S."/>
            <person name="Kim B.-C."/>
        </authorList>
    </citation>
    <scope>NUCLEOTIDE SEQUENCE [LARGE SCALE GENOMIC DNA]</scope>
    <source>
        <strain evidence="4 5">LV19</strain>
    </source>
</reference>
<evidence type="ECO:0008006" key="6">
    <source>
        <dbReference type="Google" id="ProtNLM"/>
    </source>
</evidence>
<keyword evidence="2" id="KW-0812">Transmembrane</keyword>
<evidence type="ECO:0000256" key="3">
    <source>
        <dbReference type="SAM" id="SignalP"/>
    </source>
</evidence>
<evidence type="ECO:0000313" key="4">
    <source>
        <dbReference type="EMBL" id="AMC93831.1"/>
    </source>
</evidence>
<keyword evidence="2" id="KW-0472">Membrane</keyword>
<protein>
    <recommendedName>
        <fullName evidence="6">YHYH domain-containing protein</fullName>
    </recommendedName>
</protein>
<gene>
    <name evidence="4" type="ORF">AOC36_07485</name>
</gene>
<feature type="transmembrane region" description="Helical" evidence="2">
    <location>
        <begin position="322"/>
        <end position="344"/>
    </location>
</feature>
<evidence type="ECO:0000256" key="1">
    <source>
        <dbReference type="SAM" id="MobiDB-lite"/>
    </source>
</evidence>
<keyword evidence="2" id="KW-1133">Transmembrane helix</keyword>
<accession>A0A0X8H0K7</accession>
<feature type="region of interest" description="Disordered" evidence="1">
    <location>
        <begin position="69"/>
        <end position="112"/>
    </location>
</feature>
<proteinExistence type="predicted"/>
<sequence>MGRNKQRLWGVIFVFIFIMNCMPVSATSGKLKSASIVSCNGSTYGNHGDGHWHYAVKHDAGWYPDGGSLGYDNPCQTQSQPSQPSKQESTPQKSTTNTVDNQAAQKQKEAERLEAERLEAERLEAERLEAERLEAERLEAERLEEERLKAQRIEEEKIQAQLNDVSYDAIYIDQVRISDESNTLYLLNDLNLRVDTTNSNASFMWEFEKDKALFSENVIVITITSENNKKKKTVKIPCYFLGSQEALNNTPNIELNQEKNPLSKNENNIFVGYPNVNSLEIVINGHQIKTESITLVDKDNKTYVRFVVNGKAYDVQYEKPKVLGPIMGFLGGTAALGAGGYYMIKRKKKHTAS</sequence>
<evidence type="ECO:0000313" key="5">
    <source>
        <dbReference type="Proteomes" id="UP000063781"/>
    </source>
</evidence>